<comment type="caution">
    <text evidence="2">The sequence shown here is derived from an EMBL/GenBank/DDBJ whole genome shotgun (WGS) entry which is preliminary data.</text>
</comment>
<feature type="compositionally biased region" description="Polar residues" evidence="1">
    <location>
        <begin position="22"/>
        <end position="35"/>
    </location>
</feature>
<evidence type="ECO:0000256" key="1">
    <source>
        <dbReference type="SAM" id="MobiDB-lite"/>
    </source>
</evidence>
<sequence length="71" mass="7886">MRPLHRHLVSHPAKAHPVQAVHHTTASRPTSANIGRPSLSSCAALASFTTLHTSRKNASSNRRYRPFRGHR</sequence>
<feature type="region of interest" description="Disordered" evidence="1">
    <location>
        <begin position="1"/>
        <end position="35"/>
    </location>
</feature>
<evidence type="ECO:0000313" key="2">
    <source>
        <dbReference type="EMBL" id="GJE87740.1"/>
    </source>
</evidence>
<dbReference type="AlphaFoldDB" id="A0A9P3G4K7"/>
<protein>
    <submittedName>
        <fullName evidence="2">Uncharacterized protein</fullName>
    </submittedName>
</protein>
<dbReference type="EMBL" id="BPQB01000007">
    <property type="protein sequence ID" value="GJE87740.1"/>
    <property type="molecule type" value="Genomic_DNA"/>
</dbReference>
<dbReference type="Proteomes" id="UP000703269">
    <property type="component" value="Unassembled WGS sequence"/>
</dbReference>
<evidence type="ECO:0000313" key="3">
    <source>
        <dbReference type="Proteomes" id="UP000703269"/>
    </source>
</evidence>
<reference evidence="2 3" key="1">
    <citation type="submission" date="2021-08" db="EMBL/GenBank/DDBJ databases">
        <title>Draft Genome Sequence of Phanerochaete sordida strain YK-624.</title>
        <authorList>
            <person name="Mori T."/>
            <person name="Dohra H."/>
            <person name="Suzuki T."/>
            <person name="Kawagishi H."/>
            <person name="Hirai H."/>
        </authorList>
    </citation>
    <scope>NUCLEOTIDE SEQUENCE [LARGE SCALE GENOMIC DNA]</scope>
    <source>
        <strain evidence="2 3">YK-624</strain>
    </source>
</reference>
<name>A0A9P3G4K7_9APHY</name>
<proteinExistence type="predicted"/>
<organism evidence="2 3">
    <name type="scientific">Phanerochaete sordida</name>
    <dbReference type="NCBI Taxonomy" id="48140"/>
    <lineage>
        <taxon>Eukaryota</taxon>
        <taxon>Fungi</taxon>
        <taxon>Dikarya</taxon>
        <taxon>Basidiomycota</taxon>
        <taxon>Agaricomycotina</taxon>
        <taxon>Agaricomycetes</taxon>
        <taxon>Polyporales</taxon>
        <taxon>Phanerochaetaceae</taxon>
        <taxon>Phanerochaete</taxon>
    </lineage>
</organism>
<gene>
    <name evidence="2" type="ORF">PsYK624_038230</name>
</gene>
<keyword evidence="3" id="KW-1185">Reference proteome</keyword>
<accession>A0A9P3G4K7</accession>